<evidence type="ECO:0008006" key="4">
    <source>
        <dbReference type="Google" id="ProtNLM"/>
    </source>
</evidence>
<reference evidence="2" key="2">
    <citation type="journal article" date="2021" name="PeerJ">
        <title>Extensive microbial diversity within the chicken gut microbiome revealed by metagenomics and culture.</title>
        <authorList>
            <person name="Gilroy R."/>
            <person name="Ravi A."/>
            <person name="Getino M."/>
            <person name="Pursley I."/>
            <person name="Horton D.L."/>
            <person name="Alikhan N.F."/>
            <person name="Baker D."/>
            <person name="Gharbi K."/>
            <person name="Hall N."/>
            <person name="Watson M."/>
            <person name="Adriaenssens E.M."/>
            <person name="Foster-Nyarko E."/>
            <person name="Jarju S."/>
            <person name="Secka A."/>
            <person name="Antonio M."/>
            <person name="Oren A."/>
            <person name="Chaudhuri R.R."/>
            <person name="La Ragione R."/>
            <person name="Hildebrand F."/>
            <person name="Pallen M.J."/>
        </authorList>
    </citation>
    <scope>NUCLEOTIDE SEQUENCE</scope>
    <source>
        <strain evidence="2">CHK190-19873</strain>
    </source>
</reference>
<evidence type="ECO:0000256" key="1">
    <source>
        <dbReference type="SAM" id="SignalP"/>
    </source>
</evidence>
<protein>
    <recommendedName>
        <fullName evidence="4">Lipoprotein</fullName>
    </recommendedName>
</protein>
<dbReference type="PROSITE" id="PS51257">
    <property type="entry name" value="PROKAR_LIPOPROTEIN"/>
    <property type="match status" value="1"/>
</dbReference>
<feature type="signal peptide" evidence="1">
    <location>
        <begin position="1"/>
        <end position="29"/>
    </location>
</feature>
<evidence type="ECO:0000313" key="2">
    <source>
        <dbReference type="EMBL" id="HIS33300.1"/>
    </source>
</evidence>
<dbReference type="Proteomes" id="UP000823935">
    <property type="component" value="Unassembled WGS sequence"/>
</dbReference>
<dbReference type="AlphaFoldDB" id="A0A9D1EWG9"/>
<gene>
    <name evidence="2" type="ORF">IAB44_17425</name>
</gene>
<name>A0A9D1EWG9_9FIRM</name>
<keyword evidence="1" id="KW-0732">Signal</keyword>
<evidence type="ECO:0000313" key="3">
    <source>
        <dbReference type="Proteomes" id="UP000823935"/>
    </source>
</evidence>
<accession>A0A9D1EWG9</accession>
<comment type="caution">
    <text evidence="2">The sequence shown here is derived from an EMBL/GenBank/DDBJ whole genome shotgun (WGS) entry which is preliminary data.</text>
</comment>
<sequence length="205" mass="21280">MKTSKTIRKIISFTCALLCACSLSGCSTAMQSLADGTDAILSGLADGTDIVMNGLADGTSQMLDSLTEMNDGKLKDHLLEAYGALLDEAGSTALTPEGRLKGRLEKGGDNYTGSYEADYSDFTGTELLFGGTTLEREGGSALNITCTLSLENGSAAVFLRFGSDDPVVLLSESGAYTGTVEVNGASTYIGIWGEHADGSVSIEIE</sequence>
<organism evidence="2 3">
    <name type="scientific">Candidatus Limivivens intestinipullorum</name>
    <dbReference type="NCBI Taxonomy" id="2840858"/>
    <lineage>
        <taxon>Bacteria</taxon>
        <taxon>Bacillati</taxon>
        <taxon>Bacillota</taxon>
        <taxon>Clostridia</taxon>
        <taxon>Lachnospirales</taxon>
        <taxon>Lachnospiraceae</taxon>
        <taxon>Lachnospiraceae incertae sedis</taxon>
        <taxon>Candidatus Limivivens</taxon>
    </lineage>
</organism>
<proteinExistence type="predicted"/>
<feature type="chain" id="PRO_5038649234" description="Lipoprotein" evidence="1">
    <location>
        <begin position="30"/>
        <end position="205"/>
    </location>
</feature>
<reference evidence="2" key="1">
    <citation type="submission" date="2020-10" db="EMBL/GenBank/DDBJ databases">
        <authorList>
            <person name="Gilroy R."/>
        </authorList>
    </citation>
    <scope>NUCLEOTIDE SEQUENCE</scope>
    <source>
        <strain evidence="2">CHK190-19873</strain>
    </source>
</reference>
<dbReference type="EMBL" id="DVIQ01000118">
    <property type="protein sequence ID" value="HIS33300.1"/>
    <property type="molecule type" value="Genomic_DNA"/>
</dbReference>